<dbReference type="Gene3D" id="3.90.25.10">
    <property type="entry name" value="UDP-galactose 4-epimerase, domain 1"/>
    <property type="match status" value="1"/>
</dbReference>
<dbReference type="SUPFAM" id="SSF51735">
    <property type="entry name" value="NAD(P)-binding Rossmann-fold domains"/>
    <property type="match status" value="1"/>
</dbReference>
<dbReference type="STRING" id="41067.A0A2I2EXT9"/>
<dbReference type="InterPro" id="IPR036291">
    <property type="entry name" value="NAD(P)-bd_dom_sf"/>
</dbReference>
<dbReference type="PANTHER" id="PTHR47129">
    <property type="entry name" value="QUINONE OXIDOREDUCTASE 2"/>
    <property type="match status" value="1"/>
</dbReference>
<proteinExistence type="predicted"/>
<organism evidence="2 3">
    <name type="scientific">Aspergillus candidus</name>
    <dbReference type="NCBI Taxonomy" id="41067"/>
    <lineage>
        <taxon>Eukaryota</taxon>
        <taxon>Fungi</taxon>
        <taxon>Dikarya</taxon>
        <taxon>Ascomycota</taxon>
        <taxon>Pezizomycotina</taxon>
        <taxon>Eurotiomycetes</taxon>
        <taxon>Eurotiomycetidae</taxon>
        <taxon>Eurotiales</taxon>
        <taxon>Aspergillaceae</taxon>
        <taxon>Aspergillus</taxon>
        <taxon>Aspergillus subgen. Circumdati</taxon>
    </lineage>
</organism>
<gene>
    <name evidence="2" type="ORF">BDW47DRAFT_114458</name>
</gene>
<dbReference type="PANTHER" id="PTHR47129:SF1">
    <property type="entry name" value="NMRA-LIKE DOMAIN-CONTAINING PROTEIN"/>
    <property type="match status" value="1"/>
</dbReference>
<dbReference type="AlphaFoldDB" id="A0A2I2EXT9"/>
<dbReference type="OrthoDB" id="419598at2759"/>
<dbReference type="RefSeq" id="XP_024667193.1">
    <property type="nucleotide sequence ID" value="XM_024814656.1"/>
</dbReference>
<evidence type="ECO:0000313" key="3">
    <source>
        <dbReference type="Proteomes" id="UP000234585"/>
    </source>
</evidence>
<keyword evidence="3" id="KW-1185">Reference proteome</keyword>
<protein>
    <submittedName>
        <fullName evidence="2">NAD(P)-binding protein</fullName>
    </submittedName>
</protein>
<dbReference type="InterPro" id="IPR008030">
    <property type="entry name" value="NmrA-like"/>
</dbReference>
<dbReference type="Gene3D" id="3.40.50.720">
    <property type="entry name" value="NAD(P)-binding Rossmann-like Domain"/>
    <property type="match status" value="1"/>
</dbReference>
<dbReference type="InterPro" id="IPR052718">
    <property type="entry name" value="NmrA-type_oxidoreductase"/>
</dbReference>
<evidence type="ECO:0000313" key="2">
    <source>
        <dbReference type="EMBL" id="PLB33181.1"/>
    </source>
</evidence>
<reference evidence="2 3" key="1">
    <citation type="submission" date="2017-12" db="EMBL/GenBank/DDBJ databases">
        <authorList>
            <consortium name="DOE Joint Genome Institute"/>
            <person name="Haridas S."/>
            <person name="Kjaerbolling I."/>
            <person name="Vesth T.C."/>
            <person name="Frisvad J.C."/>
            <person name="Nybo J.L."/>
            <person name="Theobald S."/>
            <person name="Kuo A."/>
            <person name="Bowyer P."/>
            <person name="Matsuda Y."/>
            <person name="Mondo S."/>
            <person name="Lyhne E.K."/>
            <person name="Kogle M.E."/>
            <person name="Clum A."/>
            <person name="Lipzen A."/>
            <person name="Salamov A."/>
            <person name="Ngan C.Y."/>
            <person name="Daum C."/>
            <person name="Chiniquy J."/>
            <person name="Barry K."/>
            <person name="LaButti K."/>
            <person name="Simmons B.A."/>
            <person name="Magnuson J.K."/>
            <person name="Mortensen U.H."/>
            <person name="Larsen T.O."/>
            <person name="Grigoriev I.V."/>
            <person name="Baker S.E."/>
            <person name="Andersen M.R."/>
            <person name="Nordberg H.P."/>
            <person name="Cantor M.N."/>
            <person name="Hua S.X."/>
        </authorList>
    </citation>
    <scope>NUCLEOTIDE SEQUENCE [LARGE SCALE GENOMIC DNA]</scope>
    <source>
        <strain evidence="2 3">CBS 102.13</strain>
    </source>
</reference>
<dbReference type="Proteomes" id="UP000234585">
    <property type="component" value="Unassembled WGS sequence"/>
</dbReference>
<name>A0A2I2EXT9_ASPCN</name>
<evidence type="ECO:0000259" key="1">
    <source>
        <dbReference type="Pfam" id="PF05368"/>
    </source>
</evidence>
<dbReference type="GeneID" id="36521816"/>
<accession>A0A2I2EXT9</accession>
<dbReference type="EMBL" id="KZ559222">
    <property type="protein sequence ID" value="PLB33181.1"/>
    <property type="molecule type" value="Genomic_DNA"/>
</dbReference>
<sequence>MTGKLGIFPAAGGLGGSTLTHLLQRVPATELVLITRKPENLSKEQAAGATIRKGDFDDVQSLEHAFDGISTLNLISYPSFQHSHRFKVHKAAIDAALKSGVTHIHYSSLAFAGDGNPDTKAHVMLAHLDTERYLAQLHDRNPLFTYSIIRQGLYSESFPIYTAFFDVEAPSCEIRIPHDGSGPGLAWAKRDELGEATANLIAQHARDPASFPYVNKNVLLSGPRTWSLGETVDALSRVLRRPVSIHQVPVEEYIKQPRVHAGLGGEHLAPRWATAYDGIRAGECAVATPTLARILGREPESFETTIGHILSK</sequence>
<feature type="domain" description="NmrA-like" evidence="1">
    <location>
        <begin position="2"/>
        <end position="256"/>
    </location>
</feature>
<dbReference type="Pfam" id="PF05368">
    <property type="entry name" value="NmrA"/>
    <property type="match status" value="1"/>
</dbReference>